<evidence type="ECO:0000313" key="1">
    <source>
        <dbReference type="EMBL" id="HIZ48481.1"/>
    </source>
</evidence>
<comment type="caution">
    <text evidence="1">The sequence shown here is derived from an EMBL/GenBank/DDBJ whole genome shotgun (WGS) entry which is preliminary data.</text>
</comment>
<dbReference type="InterPro" id="IPR010982">
    <property type="entry name" value="Lambda_DNA-bd_dom_sf"/>
</dbReference>
<dbReference type="Proteomes" id="UP000824031">
    <property type="component" value="Unassembled WGS sequence"/>
</dbReference>
<reference evidence="1" key="1">
    <citation type="journal article" date="2021" name="PeerJ">
        <title>Extensive microbial diversity within the chicken gut microbiome revealed by metagenomics and culture.</title>
        <authorList>
            <person name="Gilroy R."/>
            <person name="Ravi A."/>
            <person name="Getino M."/>
            <person name="Pursley I."/>
            <person name="Horton D.L."/>
            <person name="Alikhan N.F."/>
            <person name="Baker D."/>
            <person name="Gharbi K."/>
            <person name="Hall N."/>
            <person name="Watson M."/>
            <person name="Adriaenssens E.M."/>
            <person name="Foster-Nyarko E."/>
            <person name="Jarju S."/>
            <person name="Secka A."/>
            <person name="Antonio M."/>
            <person name="Oren A."/>
            <person name="Chaudhuri R.R."/>
            <person name="La Ragione R."/>
            <person name="Hildebrand F."/>
            <person name="Pallen M.J."/>
        </authorList>
    </citation>
    <scope>NUCLEOTIDE SEQUENCE</scope>
    <source>
        <strain evidence="1">3436</strain>
    </source>
</reference>
<reference evidence="1" key="2">
    <citation type="submission" date="2021-04" db="EMBL/GenBank/DDBJ databases">
        <authorList>
            <person name="Gilroy R."/>
        </authorList>
    </citation>
    <scope>NUCLEOTIDE SEQUENCE</scope>
    <source>
        <strain evidence="1">3436</strain>
    </source>
</reference>
<dbReference type="InterPro" id="IPR001387">
    <property type="entry name" value="Cro/C1-type_HTH"/>
</dbReference>
<dbReference type="AlphaFoldDB" id="A0A9D2F3M7"/>
<sequence>MRLFYNLRVRFAECERGQNEVARLAGIAPSTMTNRMTGRQPFNAWEMDAIAEVLDIDRADYGKYFFMPRNLVPKTGAKA</sequence>
<name>A0A9D2F3M7_9FIRM</name>
<protein>
    <submittedName>
        <fullName evidence="1">Helix-turn-helix domain-containing protein</fullName>
    </submittedName>
</protein>
<dbReference type="EMBL" id="DXBO01000109">
    <property type="protein sequence ID" value="HIZ48481.1"/>
    <property type="molecule type" value="Genomic_DNA"/>
</dbReference>
<dbReference type="CDD" id="cd00093">
    <property type="entry name" value="HTH_XRE"/>
    <property type="match status" value="1"/>
</dbReference>
<dbReference type="GO" id="GO:0003677">
    <property type="term" value="F:DNA binding"/>
    <property type="evidence" value="ECO:0007669"/>
    <property type="project" value="InterPro"/>
</dbReference>
<evidence type="ECO:0000313" key="2">
    <source>
        <dbReference type="Proteomes" id="UP000824031"/>
    </source>
</evidence>
<dbReference type="SUPFAM" id="SSF47413">
    <property type="entry name" value="lambda repressor-like DNA-binding domains"/>
    <property type="match status" value="1"/>
</dbReference>
<organism evidence="1 2">
    <name type="scientific">Candidatus Gemmiger excrementavium</name>
    <dbReference type="NCBI Taxonomy" id="2838608"/>
    <lineage>
        <taxon>Bacteria</taxon>
        <taxon>Bacillati</taxon>
        <taxon>Bacillota</taxon>
        <taxon>Clostridia</taxon>
        <taxon>Eubacteriales</taxon>
        <taxon>Gemmiger</taxon>
    </lineage>
</organism>
<accession>A0A9D2F3M7</accession>
<gene>
    <name evidence="1" type="ORF">H9810_07185</name>
</gene>
<proteinExistence type="predicted"/>